<dbReference type="GeneID" id="55657773"/>
<name>A0A2R4T579_9ACTN</name>
<feature type="chain" id="PRO_5015306953" evidence="1">
    <location>
        <begin position="20"/>
        <end position="83"/>
    </location>
</feature>
<evidence type="ECO:0000313" key="2">
    <source>
        <dbReference type="EMBL" id="AVZ74303.1"/>
    </source>
</evidence>
<organism evidence="2 3">
    <name type="scientific">Streptomyces lunaelactis</name>
    <dbReference type="NCBI Taxonomy" id="1535768"/>
    <lineage>
        <taxon>Bacteria</taxon>
        <taxon>Bacillati</taxon>
        <taxon>Actinomycetota</taxon>
        <taxon>Actinomycetes</taxon>
        <taxon>Kitasatosporales</taxon>
        <taxon>Streptomycetaceae</taxon>
        <taxon>Streptomyces</taxon>
    </lineage>
</organism>
<dbReference type="KEGG" id="slk:SLUN_21220"/>
<sequence>MTPIAAAIACLLAVTLCYAAMCAGSPFGRCRKCNGWGFEMKTDRKGALKRGKDCRRCKATGRRIRIGRWLFNRAQRIYREGTR</sequence>
<proteinExistence type="predicted"/>
<dbReference type="EMBL" id="CP026304">
    <property type="protein sequence ID" value="AVZ74303.1"/>
    <property type="molecule type" value="Genomic_DNA"/>
</dbReference>
<dbReference type="OrthoDB" id="3539102at2"/>
<evidence type="ECO:0000256" key="1">
    <source>
        <dbReference type="SAM" id="SignalP"/>
    </source>
</evidence>
<dbReference type="RefSeq" id="WP_108150640.1">
    <property type="nucleotide sequence ID" value="NZ_CP026304.1"/>
</dbReference>
<feature type="signal peptide" evidence="1">
    <location>
        <begin position="1"/>
        <end position="19"/>
    </location>
</feature>
<dbReference type="AlphaFoldDB" id="A0A2R4T579"/>
<protein>
    <submittedName>
        <fullName evidence="2">Uncharacterized protein</fullName>
    </submittedName>
</protein>
<keyword evidence="3" id="KW-1185">Reference proteome</keyword>
<evidence type="ECO:0000313" key="3">
    <source>
        <dbReference type="Proteomes" id="UP000244201"/>
    </source>
</evidence>
<gene>
    <name evidence="2" type="ORF">SLUN_21220</name>
</gene>
<keyword evidence="1" id="KW-0732">Signal</keyword>
<accession>A0A2R4T579</accession>
<dbReference type="Proteomes" id="UP000244201">
    <property type="component" value="Chromosome"/>
</dbReference>
<reference evidence="2 3" key="1">
    <citation type="submission" date="2018-01" db="EMBL/GenBank/DDBJ databases">
        <title>Complete genome sequence of Streptomyces lunaelactis MM109T, a Ferroverdin A producer isolated from cave moonmilk deposits.</title>
        <authorList>
            <person name="Naome A."/>
            <person name="Martinet L."/>
            <person name="Maciejewska M."/>
            <person name="Anderssen S."/>
            <person name="Adam D."/>
            <person name="Tenconi E."/>
            <person name="Deflandre B."/>
            <person name="Arguelles-Arias A."/>
            <person name="Calusinska M."/>
            <person name="Copieters W."/>
            <person name="Karim L."/>
            <person name="Hanikenne M."/>
            <person name="Baurain D."/>
            <person name="van Wezel G."/>
            <person name="Smargiasso N."/>
            <person name="de Pauw E."/>
            <person name="Delfosse P."/>
            <person name="Rigali S."/>
        </authorList>
    </citation>
    <scope>NUCLEOTIDE SEQUENCE [LARGE SCALE GENOMIC DNA]</scope>
    <source>
        <strain evidence="2 3">MM109</strain>
    </source>
</reference>